<dbReference type="GO" id="GO:0046872">
    <property type="term" value="F:metal ion binding"/>
    <property type="evidence" value="ECO:0007669"/>
    <property type="project" value="UniProtKB-KW"/>
</dbReference>
<dbReference type="Pfam" id="PF07883">
    <property type="entry name" value="Cupin_2"/>
    <property type="match status" value="1"/>
</dbReference>
<gene>
    <name evidence="3" type="ORF">DFR64_0087</name>
</gene>
<keyword evidence="3" id="KW-0560">Oxidoreductase</keyword>
<sequence length="124" mass="13789">MSVIHKFKGDTSNYGWQGVNGMIPSEEGVKDTTLHILLGKDESEAHFITRYFRVEPGGFSPLHQHPHEHEVIILHGKGTVQINDDVKEVTPFDAILISGGDMHQFKNISDEPLGFLCIIPKLAS</sequence>
<dbReference type="InterPro" id="IPR051610">
    <property type="entry name" value="GPI/OXD"/>
</dbReference>
<keyword evidence="3" id="KW-0223">Dioxygenase</keyword>
<reference evidence="3 4" key="1">
    <citation type="submission" date="2018-08" db="EMBL/GenBank/DDBJ databases">
        <title>Genomic Encyclopedia of Type Strains, Phase IV (KMG-IV): sequencing the most valuable type-strain genomes for metagenomic binning, comparative biology and taxonomic classification.</title>
        <authorList>
            <person name="Goeker M."/>
        </authorList>
    </citation>
    <scope>NUCLEOTIDE SEQUENCE [LARGE SCALE GENOMIC DNA]</scope>
    <source>
        <strain evidence="3 4">DSM 23923</strain>
    </source>
</reference>
<comment type="caution">
    <text evidence="3">The sequence shown here is derived from an EMBL/GenBank/DDBJ whole genome shotgun (WGS) entry which is preliminary data.</text>
</comment>
<dbReference type="Gene3D" id="2.60.120.10">
    <property type="entry name" value="Jelly Rolls"/>
    <property type="match status" value="1"/>
</dbReference>
<dbReference type="Proteomes" id="UP000256388">
    <property type="component" value="Unassembled WGS sequence"/>
</dbReference>
<dbReference type="RefSeq" id="WP_116223428.1">
    <property type="nucleotide sequence ID" value="NZ_AP018437.1"/>
</dbReference>
<dbReference type="CDD" id="cd02222">
    <property type="entry name" value="cupin_TM1459-like"/>
    <property type="match status" value="1"/>
</dbReference>
<protein>
    <submittedName>
        <fullName evidence="3">Quercetin dioxygenase-like cupin family protein</fullName>
    </submittedName>
</protein>
<dbReference type="PANTHER" id="PTHR35848:SF6">
    <property type="entry name" value="CUPIN TYPE-2 DOMAIN-CONTAINING PROTEIN"/>
    <property type="match status" value="1"/>
</dbReference>
<dbReference type="OrthoDB" id="1551122at2"/>
<keyword evidence="4" id="KW-1185">Reference proteome</keyword>
<dbReference type="SUPFAM" id="SSF51182">
    <property type="entry name" value="RmlC-like cupins"/>
    <property type="match status" value="1"/>
</dbReference>
<evidence type="ECO:0000313" key="3">
    <source>
        <dbReference type="EMBL" id="REG10235.1"/>
    </source>
</evidence>
<dbReference type="PANTHER" id="PTHR35848">
    <property type="entry name" value="OXALATE-BINDING PROTEIN"/>
    <property type="match status" value="1"/>
</dbReference>
<dbReference type="InterPro" id="IPR013096">
    <property type="entry name" value="Cupin_2"/>
</dbReference>
<organism evidence="3 4">
    <name type="scientific">Pelolinea submarina</name>
    <dbReference type="NCBI Taxonomy" id="913107"/>
    <lineage>
        <taxon>Bacteria</taxon>
        <taxon>Bacillati</taxon>
        <taxon>Chloroflexota</taxon>
        <taxon>Anaerolineae</taxon>
        <taxon>Anaerolineales</taxon>
        <taxon>Anaerolineaceae</taxon>
        <taxon>Pelolinea</taxon>
    </lineage>
</organism>
<evidence type="ECO:0000313" key="4">
    <source>
        <dbReference type="Proteomes" id="UP000256388"/>
    </source>
</evidence>
<name>A0A347ZV48_9CHLR</name>
<evidence type="ECO:0000259" key="2">
    <source>
        <dbReference type="Pfam" id="PF07883"/>
    </source>
</evidence>
<feature type="domain" description="Cupin type-2" evidence="2">
    <location>
        <begin position="51"/>
        <end position="118"/>
    </location>
</feature>
<dbReference type="InterPro" id="IPR011051">
    <property type="entry name" value="RmlC_Cupin_sf"/>
</dbReference>
<dbReference type="GO" id="GO:0051213">
    <property type="term" value="F:dioxygenase activity"/>
    <property type="evidence" value="ECO:0007669"/>
    <property type="project" value="UniProtKB-KW"/>
</dbReference>
<dbReference type="InterPro" id="IPR014710">
    <property type="entry name" value="RmlC-like_jellyroll"/>
</dbReference>
<proteinExistence type="predicted"/>
<dbReference type="AlphaFoldDB" id="A0A347ZV48"/>
<keyword evidence="1" id="KW-0479">Metal-binding</keyword>
<accession>A0A347ZV48</accession>
<evidence type="ECO:0000256" key="1">
    <source>
        <dbReference type="ARBA" id="ARBA00022723"/>
    </source>
</evidence>
<dbReference type="EMBL" id="QUMS01000001">
    <property type="protein sequence ID" value="REG10235.1"/>
    <property type="molecule type" value="Genomic_DNA"/>
</dbReference>